<dbReference type="SUPFAM" id="SSF53850">
    <property type="entry name" value="Periplasmic binding protein-like II"/>
    <property type="match status" value="1"/>
</dbReference>
<organism evidence="5 6">
    <name type="scientific">Marinobacter xestospongiae</name>
    <dbReference type="NCBI Taxonomy" id="994319"/>
    <lineage>
        <taxon>Bacteria</taxon>
        <taxon>Pseudomonadati</taxon>
        <taxon>Pseudomonadota</taxon>
        <taxon>Gammaproteobacteria</taxon>
        <taxon>Pseudomonadales</taxon>
        <taxon>Marinobacteraceae</taxon>
        <taxon>Marinobacter</taxon>
    </lineage>
</organism>
<evidence type="ECO:0000259" key="4">
    <source>
        <dbReference type="SMART" id="SM00062"/>
    </source>
</evidence>
<dbReference type="EMBL" id="JAWIIJ010000007">
    <property type="protein sequence ID" value="MDV2079395.1"/>
    <property type="molecule type" value="Genomic_DNA"/>
</dbReference>
<reference evidence="5 6" key="1">
    <citation type="submission" date="2023-10" db="EMBL/GenBank/DDBJ databases">
        <title>Characteristics and mechanism of a salt-tolerant marine origin heterotrophic nitrifying- aerobic denitrifying bacteria Marinobacter xestospongiae HN1.</title>
        <authorList>
            <person name="Qi R."/>
        </authorList>
    </citation>
    <scope>NUCLEOTIDE SEQUENCE [LARGE SCALE GENOMIC DNA]</scope>
    <source>
        <strain evidence="5 6">HN1</strain>
    </source>
</reference>
<dbReference type="PANTHER" id="PTHR35936">
    <property type="entry name" value="MEMBRANE-BOUND LYTIC MUREIN TRANSGLYCOSYLASE F"/>
    <property type="match status" value="1"/>
</dbReference>
<evidence type="ECO:0000313" key="5">
    <source>
        <dbReference type="EMBL" id="MDV2079395.1"/>
    </source>
</evidence>
<accession>A0ABU3VYN4</accession>
<dbReference type="PANTHER" id="PTHR35936:SF25">
    <property type="entry name" value="ABC TRANSPORTER SUBSTRATE-BINDING PROTEIN"/>
    <property type="match status" value="1"/>
</dbReference>
<evidence type="ECO:0000256" key="1">
    <source>
        <dbReference type="ARBA" id="ARBA00010333"/>
    </source>
</evidence>
<dbReference type="InterPro" id="IPR001638">
    <property type="entry name" value="Solute-binding_3/MltF_N"/>
</dbReference>
<gene>
    <name evidence="5" type="ORF">RYS15_11910</name>
</gene>
<keyword evidence="6" id="KW-1185">Reference proteome</keyword>
<evidence type="ECO:0000256" key="3">
    <source>
        <dbReference type="SAM" id="SignalP"/>
    </source>
</evidence>
<keyword evidence="2 3" id="KW-0732">Signal</keyword>
<feature type="chain" id="PRO_5047415662" evidence="3">
    <location>
        <begin position="28"/>
        <end position="260"/>
    </location>
</feature>
<sequence length="260" mass="29829">MTFIPSKRLRQWLAAAALMLMSTFSVADCELKVGWEPWKPYSYLDDDGALTGLDVVLVRAMAAKAGCEVSFERMPWGRLLESLRSGRDLQVVTGASRIPEREAYAWFSEPYRDETMQLFMRREDLARYDFTRFEDMIGSGFRLGTARNFFYGDAFLEVIENPQFRGLMEEVNTDLQNILKLEAGRIDGFLADQFVAARLIREHGPTGWIQAHPMEVNSDHIHLMFSKNAVPKDTVQKFNEALESLKRSGEYDQILSSYLN</sequence>
<feature type="domain" description="Solute-binding protein family 3/N-terminal" evidence="4">
    <location>
        <begin position="30"/>
        <end position="260"/>
    </location>
</feature>
<evidence type="ECO:0000313" key="6">
    <source>
        <dbReference type="Proteomes" id="UP001269819"/>
    </source>
</evidence>
<comment type="caution">
    <text evidence="5">The sequence shown here is derived from an EMBL/GenBank/DDBJ whole genome shotgun (WGS) entry which is preliminary data.</text>
</comment>
<comment type="similarity">
    <text evidence="1">Belongs to the bacterial solute-binding protein 3 family.</text>
</comment>
<dbReference type="RefSeq" id="WP_316973954.1">
    <property type="nucleotide sequence ID" value="NZ_JAWIIJ010000007.1"/>
</dbReference>
<dbReference type="Pfam" id="PF00497">
    <property type="entry name" value="SBP_bac_3"/>
    <property type="match status" value="1"/>
</dbReference>
<evidence type="ECO:0000256" key="2">
    <source>
        <dbReference type="ARBA" id="ARBA00022729"/>
    </source>
</evidence>
<name>A0ABU3VYN4_9GAMM</name>
<dbReference type="Proteomes" id="UP001269819">
    <property type="component" value="Unassembled WGS sequence"/>
</dbReference>
<dbReference type="Gene3D" id="3.40.190.10">
    <property type="entry name" value="Periplasmic binding protein-like II"/>
    <property type="match status" value="2"/>
</dbReference>
<proteinExistence type="inferred from homology"/>
<dbReference type="SMART" id="SM00062">
    <property type="entry name" value="PBPb"/>
    <property type="match status" value="1"/>
</dbReference>
<feature type="signal peptide" evidence="3">
    <location>
        <begin position="1"/>
        <end position="27"/>
    </location>
</feature>
<protein>
    <submittedName>
        <fullName evidence="5">Transporter substrate-binding domain-containing protein</fullName>
    </submittedName>
</protein>